<dbReference type="EC" id="3.6.1.27" evidence="1"/>
<feature type="transmembrane region" description="Helical" evidence="4">
    <location>
        <begin position="187"/>
        <end position="204"/>
    </location>
</feature>
<dbReference type="OrthoDB" id="5586741at2"/>
<dbReference type="PANTHER" id="PTHR14969">
    <property type="entry name" value="SPHINGOSINE-1-PHOSPHATE PHOSPHOHYDROLASE"/>
    <property type="match status" value="1"/>
</dbReference>
<keyword evidence="7" id="KW-1185">Reference proteome</keyword>
<feature type="transmembrane region" description="Helical" evidence="4">
    <location>
        <begin position="216"/>
        <end position="237"/>
    </location>
</feature>
<feature type="transmembrane region" description="Helical" evidence="4">
    <location>
        <begin position="162"/>
        <end position="180"/>
    </location>
</feature>
<dbReference type="PANTHER" id="PTHR14969:SF54">
    <property type="entry name" value="PHOSPHATIDYLGLYCEROPHOSPHATASE B"/>
    <property type="match status" value="1"/>
</dbReference>
<evidence type="ECO:0000256" key="4">
    <source>
        <dbReference type="SAM" id="Phobius"/>
    </source>
</evidence>
<dbReference type="GO" id="GO:0005886">
    <property type="term" value="C:plasma membrane"/>
    <property type="evidence" value="ECO:0007669"/>
    <property type="project" value="TreeGrafter"/>
</dbReference>
<dbReference type="AlphaFoldDB" id="A0A4R2N1M3"/>
<sequence>MLIRLSLYTLLLCLVPLFTLTIGWHWQENMSLTRFDYLLYLITETGSVPYAIITCGFFALIYFVSISNKKQAILVIITMAFSVVLTQGIKSGLKTVFAEPRPFISAISEHSNMMTEYFYDQSKEKRANIVQHYYHSVNFDNVPSWLVEHRAKETGYSFPSGHTIFAVTWLLLATGFSKILGRENPKLKWITAFISIWAILMLVSRLRLGMHYPIDLLTSTIIAWLVHIGLFYCIIHFTSIRNKYLNKI</sequence>
<dbReference type="Proteomes" id="UP000294841">
    <property type="component" value="Unassembled WGS sequence"/>
</dbReference>
<feature type="domain" description="Phosphatidic acid phosphatase type 2/haloperoxidase" evidence="5">
    <location>
        <begin position="74"/>
        <end position="231"/>
    </location>
</feature>
<dbReference type="GO" id="GO:0050380">
    <property type="term" value="F:undecaprenyl-diphosphatase activity"/>
    <property type="evidence" value="ECO:0007669"/>
    <property type="project" value="UniProtKB-EC"/>
</dbReference>
<protein>
    <recommendedName>
        <fullName evidence="1">undecaprenyl-diphosphate phosphatase</fullName>
        <ecNumber evidence="1">3.6.1.27</ecNumber>
    </recommendedName>
    <alternativeName>
        <fullName evidence="2">Undecaprenyl pyrophosphate phosphatase</fullName>
    </alternativeName>
</protein>
<gene>
    <name evidence="6" type="ORF">EV697_102358</name>
</gene>
<keyword evidence="4" id="KW-0472">Membrane</keyword>
<dbReference type="Gene3D" id="1.20.144.10">
    <property type="entry name" value="Phosphatidic acid phosphatase type 2/haloperoxidase"/>
    <property type="match status" value="1"/>
</dbReference>
<keyword evidence="4" id="KW-1133">Transmembrane helix</keyword>
<feature type="transmembrane region" description="Helical" evidence="4">
    <location>
        <begin position="72"/>
        <end position="89"/>
    </location>
</feature>
<feature type="transmembrane region" description="Helical" evidence="4">
    <location>
        <begin position="47"/>
        <end position="65"/>
    </location>
</feature>
<evidence type="ECO:0000313" key="6">
    <source>
        <dbReference type="EMBL" id="TCP13472.1"/>
    </source>
</evidence>
<evidence type="ECO:0000259" key="5">
    <source>
        <dbReference type="SMART" id="SM00014"/>
    </source>
</evidence>
<evidence type="ECO:0000256" key="1">
    <source>
        <dbReference type="ARBA" id="ARBA00012374"/>
    </source>
</evidence>
<accession>A0A4R2N1M3</accession>
<comment type="catalytic activity">
    <reaction evidence="3">
        <text>di-trans,octa-cis-undecaprenyl diphosphate + H2O = di-trans,octa-cis-undecaprenyl phosphate + phosphate + H(+)</text>
        <dbReference type="Rhea" id="RHEA:28094"/>
        <dbReference type="ChEBI" id="CHEBI:15377"/>
        <dbReference type="ChEBI" id="CHEBI:15378"/>
        <dbReference type="ChEBI" id="CHEBI:43474"/>
        <dbReference type="ChEBI" id="CHEBI:58405"/>
        <dbReference type="ChEBI" id="CHEBI:60392"/>
        <dbReference type="EC" id="3.6.1.27"/>
    </reaction>
</comment>
<dbReference type="RefSeq" id="WP_132023061.1">
    <property type="nucleotide sequence ID" value="NZ_CP016605.1"/>
</dbReference>
<reference evidence="6 7" key="1">
    <citation type="submission" date="2019-03" db="EMBL/GenBank/DDBJ databases">
        <title>Genomic Encyclopedia of Type Strains, Phase IV (KMG-IV): sequencing the most valuable type-strain genomes for metagenomic binning, comparative biology and taxonomic classification.</title>
        <authorList>
            <person name="Goeker M."/>
        </authorList>
    </citation>
    <scope>NUCLEOTIDE SEQUENCE [LARGE SCALE GENOMIC DNA]</scope>
    <source>
        <strain evidence="6 7">DSM 28231</strain>
    </source>
</reference>
<evidence type="ECO:0000256" key="3">
    <source>
        <dbReference type="ARBA" id="ARBA00047594"/>
    </source>
</evidence>
<dbReference type="InterPro" id="IPR000326">
    <property type="entry name" value="PAP2/HPO"/>
</dbReference>
<dbReference type="SUPFAM" id="SSF48317">
    <property type="entry name" value="Acid phosphatase/Vanadium-dependent haloperoxidase"/>
    <property type="match status" value="1"/>
</dbReference>
<dbReference type="CDD" id="cd01610">
    <property type="entry name" value="PAP2_like"/>
    <property type="match status" value="1"/>
</dbReference>
<dbReference type="SMART" id="SM00014">
    <property type="entry name" value="acidPPc"/>
    <property type="match status" value="1"/>
</dbReference>
<proteinExistence type="predicted"/>
<dbReference type="InterPro" id="IPR036938">
    <property type="entry name" value="PAP2/HPO_sf"/>
</dbReference>
<dbReference type="Pfam" id="PF01569">
    <property type="entry name" value="PAP2"/>
    <property type="match status" value="1"/>
</dbReference>
<organism evidence="6 7">
    <name type="scientific">Bisgaardia hudsonensis</name>
    <dbReference type="NCBI Taxonomy" id="109472"/>
    <lineage>
        <taxon>Bacteria</taxon>
        <taxon>Pseudomonadati</taxon>
        <taxon>Pseudomonadota</taxon>
        <taxon>Gammaproteobacteria</taxon>
        <taxon>Pasteurellales</taxon>
        <taxon>Pasteurellaceae</taxon>
        <taxon>Bisgaardia</taxon>
    </lineage>
</organism>
<name>A0A4R2N1M3_9PAST</name>
<comment type="caution">
    <text evidence="6">The sequence shown here is derived from an EMBL/GenBank/DDBJ whole genome shotgun (WGS) entry which is preliminary data.</text>
</comment>
<evidence type="ECO:0000313" key="7">
    <source>
        <dbReference type="Proteomes" id="UP000294841"/>
    </source>
</evidence>
<keyword evidence="4" id="KW-0812">Transmembrane</keyword>
<feature type="transmembrane region" description="Helical" evidence="4">
    <location>
        <begin position="7"/>
        <end position="27"/>
    </location>
</feature>
<dbReference type="EMBL" id="SLXI01000002">
    <property type="protein sequence ID" value="TCP13472.1"/>
    <property type="molecule type" value="Genomic_DNA"/>
</dbReference>
<evidence type="ECO:0000256" key="2">
    <source>
        <dbReference type="ARBA" id="ARBA00032707"/>
    </source>
</evidence>